<protein>
    <recommendedName>
        <fullName evidence="9">C2H2-type domain-containing protein</fullName>
    </recommendedName>
</protein>
<dbReference type="Pfam" id="PF13912">
    <property type="entry name" value="zf-C2H2_6"/>
    <property type="match status" value="1"/>
</dbReference>
<evidence type="ECO:0000256" key="1">
    <source>
        <dbReference type="ARBA" id="ARBA00004123"/>
    </source>
</evidence>
<dbReference type="Proteomes" id="UP001233999">
    <property type="component" value="Unassembled WGS sequence"/>
</dbReference>
<dbReference type="PANTHER" id="PTHR24381:SF438">
    <property type="entry name" value="ZINC FINGER PROTEIN 425"/>
    <property type="match status" value="1"/>
</dbReference>
<dbReference type="Gene3D" id="3.30.160.60">
    <property type="entry name" value="Classic Zinc Finger"/>
    <property type="match status" value="4"/>
</dbReference>
<feature type="domain" description="C2H2-type" evidence="9">
    <location>
        <begin position="209"/>
        <end position="236"/>
    </location>
</feature>
<evidence type="ECO:0000256" key="2">
    <source>
        <dbReference type="ARBA" id="ARBA00022723"/>
    </source>
</evidence>
<comment type="subcellular location">
    <subcellularLocation>
        <location evidence="1">Nucleus</location>
    </subcellularLocation>
</comment>
<dbReference type="GO" id="GO:0008270">
    <property type="term" value="F:zinc ion binding"/>
    <property type="evidence" value="ECO:0007669"/>
    <property type="project" value="UniProtKB-KW"/>
</dbReference>
<keyword evidence="8" id="KW-0732">Signal</keyword>
<dbReference type="InterPro" id="IPR036236">
    <property type="entry name" value="Znf_C2H2_sf"/>
</dbReference>
<evidence type="ECO:0000256" key="5">
    <source>
        <dbReference type="ARBA" id="ARBA00022833"/>
    </source>
</evidence>
<dbReference type="SUPFAM" id="SSF57667">
    <property type="entry name" value="beta-beta-alpha zinc fingers"/>
    <property type="match status" value="3"/>
</dbReference>
<feature type="signal peptide" evidence="8">
    <location>
        <begin position="1"/>
        <end position="26"/>
    </location>
</feature>
<feature type="domain" description="C2H2-type" evidence="9">
    <location>
        <begin position="153"/>
        <end position="180"/>
    </location>
</feature>
<dbReference type="AlphaFoldDB" id="A0AAD8AEI2"/>
<feature type="domain" description="C2H2-type" evidence="9">
    <location>
        <begin position="181"/>
        <end position="208"/>
    </location>
</feature>
<keyword evidence="2" id="KW-0479">Metal-binding</keyword>
<dbReference type="FunFam" id="3.30.160.60:FF:000870">
    <property type="entry name" value="zinc finger protein 197 isoform X1"/>
    <property type="match status" value="1"/>
</dbReference>
<evidence type="ECO:0000313" key="11">
    <source>
        <dbReference type="Proteomes" id="UP001233999"/>
    </source>
</evidence>
<evidence type="ECO:0000256" key="4">
    <source>
        <dbReference type="ARBA" id="ARBA00022771"/>
    </source>
</evidence>
<evidence type="ECO:0000313" key="10">
    <source>
        <dbReference type="EMBL" id="KAJ9597648.1"/>
    </source>
</evidence>
<keyword evidence="6" id="KW-0539">Nucleus</keyword>
<evidence type="ECO:0000259" key="9">
    <source>
        <dbReference type="PROSITE" id="PS50157"/>
    </source>
</evidence>
<sequence length="299" mass="34557">MQHSVARTALFALAAGAGLEVAPIHAGQISRIVLRAGAMTITLDKTYEMFKTNSHYTMDHEGHLQTTLRDIEPEDIKREIKSEEIKVENIKQEIHPINDPLDSDEIKTEMEQSQECLEEKLGDGDKNITGKGPNALHMEENKYSKNASNEKNFKCLICNKSFTCKNYLTKHSYIHNNKSAFNCSICNKSFTRKYRFNEHSYTHTNELPFRCLVCNKSFTHKDGLTEHAHIHNNDSCFKCPICNKSFVRKYLIKHSYVHRNESPFKCSVCNKSFIRRDCLIKHSYIHSNIPCFEYVICKK</sequence>
<dbReference type="InterPro" id="IPR013087">
    <property type="entry name" value="Znf_C2H2_type"/>
</dbReference>
<evidence type="ECO:0000256" key="7">
    <source>
        <dbReference type="PROSITE-ProRule" id="PRU00042"/>
    </source>
</evidence>
<dbReference type="FunFam" id="3.30.160.60:FF:002343">
    <property type="entry name" value="Zinc finger protein 33A"/>
    <property type="match status" value="1"/>
</dbReference>
<feature type="domain" description="C2H2-type" evidence="9">
    <location>
        <begin position="264"/>
        <end position="288"/>
    </location>
</feature>
<dbReference type="GO" id="GO:0005634">
    <property type="term" value="C:nucleus"/>
    <property type="evidence" value="ECO:0007669"/>
    <property type="project" value="UniProtKB-SubCell"/>
</dbReference>
<gene>
    <name evidence="10" type="ORF">L9F63_011482</name>
</gene>
<feature type="chain" id="PRO_5042094928" description="C2H2-type domain-containing protein" evidence="8">
    <location>
        <begin position="27"/>
        <end position="299"/>
    </location>
</feature>
<comment type="caution">
    <text evidence="10">The sequence shown here is derived from an EMBL/GenBank/DDBJ whole genome shotgun (WGS) entry which is preliminary data.</text>
</comment>
<reference evidence="10" key="1">
    <citation type="journal article" date="2023" name="IScience">
        <title>Live-bearing cockroach genome reveals convergent evolutionary mechanisms linked to viviparity in insects and beyond.</title>
        <authorList>
            <person name="Fouks B."/>
            <person name="Harrison M.C."/>
            <person name="Mikhailova A.A."/>
            <person name="Marchal E."/>
            <person name="English S."/>
            <person name="Carruthers M."/>
            <person name="Jennings E.C."/>
            <person name="Chiamaka E.L."/>
            <person name="Frigard R.A."/>
            <person name="Pippel M."/>
            <person name="Attardo G.M."/>
            <person name="Benoit J.B."/>
            <person name="Bornberg-Bauer E."/>
            <person name="Tobe S.S."/>
        </authorList>
    </citation>
    <scope>NUCLEOTIDE SEQUENCE</scope>
    <source>
        <strain evidence="10">Stay&amp;Tobe</strain>
    </source>
</reference>
<dbReference type="GO" id="GO:0000977">
    <property type="term" value="F:RNA polymerase II transcription regulatory region sequence-specific DNA binding"/>
    <property type="evidence" value="ECO:0007669"/>
    <property type="project" value="TreeGrafter"/>
</dbReference>
<dbReference type="Pfam" id="PF00096">
    <property type="entry name" value="zf-C2H2"/>
    <property type="match status" value="3"/>
</dbReference>
<dbReference type="GO" id="GO:0000981">
    <property type="term" value="F:DNA-binding transcription factor activity, RNA polymerase II-specific"/>
    <property type="evidence" value="ECO:0007669"/>
    <property type="project" value="TreeGrafter"/>
</dbReference>
<keyword evidence="11" id="KW-1185">Reference proteome</keyword>
<keyword evidence="3" id="KW-0677">Repeat</keyword>
<dbReference type="SMART" id="SM00355">
    <property type="entry name" value="ZnF_C2H2"/>
    <property type="match status" value="5"/>
</dbReference>
<dbReference type="EMBL" id="JASPKZ010001594">
    <property type="protein sequence ID" value="KAJ9597648.1"/>
    <property type="molecule type" value="Genomic_DNA"/>
</dbReference>
<dbReference type="PROSITE" id="PS00028">
    <property type="entry name" value="ZINC_FINGER_C2H2_1"/>
    <property type="match status" value="4"/>
</dbReference>
<accession>A0AAD8AEI2</accession>
<dbReference type="PANTHER" id="PTHR24381">
    <property type="entry name" value="ZINC FINGER PROTEIN"/>
    <property type="match status" value="1"/>
</dbReference>
<dbReference type="FunFam" id="3.30.160.60:FF:000065">
    <property type="entry name" value="B-cell CLL/lymphoma 6, member B"/>
    <property type="match status" value="1"/>
</dbReference>
<reference evidence="10" key="2">
    <citation type="submission" date="2023-05" db="EMBL/GenBank/DDBJ databases">
        <authorList>
            <person name="Fouks B."/>
        </authorList>
    </citation>
    <scope>NUCLEOTIDE SEQUENCE</scope>
    <source>
        <strain evidence="10">Stay&amp;Tobe</strain>
        <tissue evidence="10">Testes</tissue>
    </source>
</reference>
<keyword evidence="5" id="KW-0862">Zinc</keyword>
<organism evidence="10 11">
    <name type="scientific">Diploptera punctata</name>
    <name type="common">Pacific beetle cockroach</name>
    <dbReference type="NCBI Taxonomy" id="6984"/>
    <lineage>
        <taxon>Eukaryota</taxon>
        <taxon>Metazoa</taxon>
        <taxon>Ecdysozoa</taxon>
        <taxon>Arthropoda</taxon>
        <taxon>Hexapoda</taxon>
        <taxon>Insecta</taxon>
        <taxon>Pterygota</taxon>
        <taxon>Neoptera</taxon>
        <taxon>Polyneoptera</taxon>
        <taxon>Dictyoptera</taxon>
        <taxon>Blattodea</taxon>
        <taxon>Blaberoidea</taxon>
        <taxon>Blaberidae</taxon>
        <taxon>Diplopterinae</taxon>
        <taxon>Diploptera</taxon>
    </lineage>
</organism>
<dbReference type="PROSITE" id="PS50157">
    <property type="entry name" value="ZINC_FINGER_C2H2_2"/>
    <property type="match status" value="5"/>
</dbReference>
<keyword evidence="4 7" id="KW-0863">Zinc-finger</keyword>
<proteinExistence type="predicted"/>
<evidence type="ECO:0000256" key="6">
    <source>
        <dbReference type="ARBA" id="ARBA00023242"/>
    </source>
</evidence>
<name>A0AAD8AEI2_DIPPU</name>
<evidence type="ECO:0000256" key="3">
    <source>
        <dbReference type="ARBA" id="ARBA00022737"/>
    </source>
</evidence>
<evidence type="ECO:0000256" key="8">
    <source>
        <dbReference type="SAM" id="SignalP"/>
    </source>
</evidence>
<feature type="domain" description="C2H2-type" evidence="9">
    <location>
        <begin position="237"/>
        <end position="263"/>
    </location>
</feature>